<sequence>MPSRILKFIALVFLSLLLEAPYFARALPTQLSAPPENNISASVAAQRALVDSLYYEFDRWFEIFDERIAFLEAQPESRDNTMERMRFYFAYAGLLGEVSHTLAFTSQYKIDSVAKPFSYYSEMAKKTAREIIDRDDASPSEKAEAYMYLGGAEGYIAIFEYGQGDLVSALINGLQADGHLEKALDLDSRFVDSNFGLGMYRYGNSRLGGFGNFILQGGSDLRKEGLAHIETALREDASSRPLVYKTLIWFNISEQINPANANLPKDHVLAPHNRRARVLELLAEFKSAYFSDPARKDFIGNKEYFMMDALQAMLDGRYRDGKAGFEKALEICDYLIKVKKMPINPQLIRSVKAGIEFCELMLMKPDESGDAPLCLKVSQHLDFLKNGGAMLEYDSKKIQRELQDVFTEALKKFSNKNHC</sequence>
<organism evidence="1 2">
    <name type="scientific">Candidatus Nitrohelix vancouverensis</name>
    <dbReference type="NCBI Taxonomy" id="2705534"/>
    <lineage>
        <taxon>Bacteria</taxon>
        <taxon>Pseudomonadati</taxon>
        <taxon>Nitrospinota/Tectimicrobiota group</taxon>
        <taxon>Nitrospinota</taxon>
        <taxon>Nitrospinia</taxon>
        <taxon>Nitrospinales</taxon>
        <taxon>Nitrospinaceae</taxon>
        <taxon>Candidatus Nitrohelix</taxon>
    </lineage>
</organism>
<accession>A0A7T0G3D2</accession>
<dbReference type="AlphaFoldDB" id="A0A7T0G3D2"/>
<evidence type="ECO:0000313" key="1">
    <source>
        <dbReference type="EMBL" id="QPJ65239.1"/>
    </source>
</evidence>
<reference evidence="2" key="1">
    <citation type="submission" date="2020-02" db="EMBL/GenBank/DDBJ databases">
        <title>Genomic and physiological characterization of two novel Nitrospinaceae genera.</title>
        <authorList>
            <person name="Mueller A.J."/>
            <person name="Jung M.-Y."/>
            <person name="Strachan C.R."/>
            <person name="Herbold C.W."/>
            <person name="Kirkegaard R.H."/>
            <person name="Daims H."/>
        </authorList>
    </citation>
    <scope>NUCLEOTIDE SEQUENCE [LARGE SCALE GENOMIC DNA]</scope>
</reference>
<dbReference type="Proteomes" id="UP000594464">
    <property type="component" value="Chromosome"/>
</dbReference>
<proteinExistence type="predicted"/>
<name>A0A7T0G3D2_9BACT</name>
<dbReference type="KEGG" id="nva:G3M78_07495"/>
<dbReference type="EMBL" id="CP048620">
    <property type="protein sequence ID" value="QPJ65239.1"/>
    <property type="molecule type" value="Genomic_DNA"/>
</dbReference>
<evidence type="ECO:0000313" key="2">
    <source>
        <dbReference type="Proteomes" id="UP000594464"/>
    </source>
</evidence>
<protein>
    <submittedName>
        <fullName evidence="1">Uncharacterized protein</fullName>
    </submittedName>
</protein>
<gene>
    <name evidence="1" type="ORF">G3M78_07495</name>
</gene>